<feature type="region of interest" description="Disordered" evidence="5">
    <location>
        <begin position="263"/>
        <end position="294"/>
    </location>
</feature>
<dbReference type="PROSITE" id="PS50067">
    <property type="entry name" value="KINESIN_MOTOR_2"/>
    <property type="match status" value="1"/>
</dbReference>
<feature type="coiled-coil region" evidence="4">
    <location>
        <begin position="419"/>
        <end position="453"/>
    </location>
</feature>
<dbReference type="AlphaFoldDB" id="A0A1C7N2L9"/>
<dbReference type="Pfam" id="PF00225">
    <property type="entry name" value="Kinesin"/>
    <property type="match status" value="2"/>
</dbReference>
<dbReference type="InterPro" id="IPR001752">
    <property type="entry name" value="Kinesin_motor_dom"/>
</dbReference>
<feature type="compositionally biased region" description="Polar residues" evidence="5">
    <location>
        <begin position="1"/>
        <end position="12"/>
    </location>
</feature>
<comment type="caution">
    <text evidence="7">The sequence shown here is derived from an EMBL/GenBank/DDBJ whole genome shotgun (WGS) entry which is preliminary data.</text>
</comment>
<keyword evidence="3" id="KW-0547">Nucleotide-binding</keyword>
<evidence type="ECO:0000313" key="7">
    <source>
        <dbReference type="EMBL" id="OBZ83395.1"/>
    </source>
</evidence>
<organism evidence="7 8">
    <name type="scientific">Choanephora cucurbitarum</name>
    <dbReference type="NCBI Taxonomy" id="101091"/>
    <lineage>
        <taxon>Eukaryota</taxon>
        <taxon>Fungi</taxon>
        <taxon>Fungi incertae sedis</taxon>
        <taxon>Mucoromycota</taxon>
        <taxon>Mucoromycotina</taxon>
        <taxon>Mucoromycetes</taxon>
        <taxon>Mucorales</taxon>
        <taxon>Mucorineae</taxon>
        <taxon>Choanephoraceae</taxon>
        <taxon>Choanephoroideae</taxon>
        <taxon>Choanephora</taxon>
    </lineage>
</organism>
<dbReference type="SMART" id="SM00129">
    <property type="entry name" value="KISc"/>
    <property type="match status" value="1"/>
</dbReference>
<dbReference type="Gene3D" id="3.40.850.10">
    <property type="entry name" value="Kinesin motor domain"/>
    <property type="match status" value="2"/>
</dbReference>
<evidence type="ECO:0000256" key="2">
    <source>
        <dbReference type="ARBA" id="ARBA00023175"/>
    </source>
</evidence>
<dbReference type="GO" id="GO:0008017">
    <property type="term" value="F:microtubule binding"/>
    <property type="evidence" value="ECO:0007669"/>
    <property type="project" value="InterPro"/>
</dbReference>
<name>A0A1C7N2L9_9FUNG</name>
<dbReference type="STRING" id="101091.A0A1C7N2L9"/>
<evidence type="ECO:0000256" key="3">
    <source>
        <dbReference type="PROSITE-ProRule" id="PRU00283"/>
    </source>
</evidence>
<gene>
    <name evidence="7" type="primary">kif11_0</name>
    <name evidence="7" type="ORF">A0J61_08556</name>
</gene>
<dbReference type="SUPFAM" id="SSF52540">
    <property type="entry name" value="P-loop containing nucleoside triphosphate hydrolases"/>
    <property type="match status" value="1"/>
</dbReference>
<reference evidence="7 8" key="1">
    <citation type="submission" date="2016-03" db="EMBL/GenBank/DDBJ databases">
        <title>Choanephora cucurbitarum.</title>
        <authorList>
            <person name="Min B."/>
            <person name="Park H."/>
            <person name="Park J.-H."/>
            <person name="Shin H.-D."/>
            <person name="Choi I.-G."/>
        </authorList>
    </citation>
    <scope>NUCLEOTIDE SEQUENCE [LARGE SCALE GENOMIC DNA]</scope>
    <source>
        <strain evidence="7 8">KUS-F28377</strain>
    </source>
</reference>
<dbReference type="GO" id="GO:0005524">
    <property type="term" value="F:ATP binding"/>
    <property type="evidence" value="ECO:0007669"/>
    <property type="project" value="UniProtKB-UniRule"/>
</dbReference>
<comment type="similarity">
    <text evidence="3">Belongs to the TRAFAC class myosin-kinesin ATPase superfamily. Kinesin family.</text>
</comment>
<keyword evidence="3" id="KW-0067">ATP-binding</keyword>
<dbReference type="OrthoDB" id="123929at2759"/>
<protein>
    <submittedName>
        <fullName evidence="7">Kinesin-related protein 11</fullName>
    </submittedName>
</protein>
<sequence>MSNTTQYLTVNKKSSRIPVKSVSTSFIDQPPVLPPVPPLPRPTGSSTSSTISSRSRLTHVPKTQQRATTVPKVQRRRGSSASSNSSSSTGWLTSIFSSSSTSTSSLKKKKIKSIVRLFFEDDKKSREWQVDDHAIKYLGSKSSKKYEFDHVFNSRISNQKIYDSSIKSVVEQFMKGLNGTIFTYGQPGTGKTYIEPLKISEENKRRGPFVSSLREQVLYSPNDIYQLIDKAEANRYMSTNNYELYCSRAHTFIQITIERREKQQTGKVNSNGSTNVTSSTSTSSLRKTRVPKSSKKRDAVQISYLYLADLASNDKSTYQSLKNPINKSCLALEAVVHNLSETGKSIGHPSPPYHDSKLTRLLQPSFTGQHHVVSICTVDMKAAIEDEMPTLDTFNFAARIRRIPISPKVNEISEDKSLLVKYVNDISLLNSKLERLEKEQHEAHKDLSRIKSILERRRHYLSNAILSARSIVYTHNPFNEIEDDHWKMISRLRGEYEEDNHLNAVMEESHRSLHDSEKIAKLEAELNMTRAELQVAQLLVDESTSTPSIMFKQK</sequence>
<feature type="region of interest" description="Disordered" evidence="5">
    <location>
        <begin position="1"/>
        <end position="90"/>
    </location>
</feature>
<dbReference type="PANTHER" id="PTHR47968">
    <property type="entry name" value="CENTROMERE PROTEIN E"/>
    <property type="match status" value="1"/>
</dbReference>
<proteinExistence type="inferred from homology"/>
<evidence type="ECO:0000256" key="1">
    <source>
        <dbReference type="ARBA" id="ARBA00023054"/>
    </source>
</evidence>
<dbReference type="EMBL" id="LUGH01000670">
    <property type="protein sequence ID" value="OBZ83395.1"/>
    <property type="molecule type" value="Genomic_DNA"/>
</dbReference>
<feature type="compositionally biased region" description="Pro residues" evidence="5">
    <location>
        <begin position="31"/>
        <end position="41"/>
    </location>
</feature>
<dbReference type="InParanoid" id="A0A1C7N2L9"/>
<feature type="domain" description="Kinesin motor" evidence="6">
    <location>
        <begin position="110"/>
        <end position="403"/>
    </location>
</feature>
<evidence type="ECO:0000313" key="8">
    <source>
        <dbReference type="Proteomes" id="UP000093000"/>
    </source>
</evidence>
<keyword evidence="1 4" id="KW-0175">Coiled coil</keyword>
<dbReference type="GO" id="GO:0003777">
    <property type="term" value="F:microtubule motor activity"/>
    <property type="evidence" value="ECO:0007669"/>
    <property type="project" value="InterPro"/>
</dbReference>
<dbReference type="InterPro" id="IPR036961">
    <property type="entry name" value="Kinesin_motor_dom_sf"/>
</dbReference>
<feature type="compositionally biased region" description="Low complexity" evidence="5">
    <location>
        <begin position="268"/>
        <end position="284"/>
    </location>
</feature>
<feature type="compositionally biased region" description="Low complexity" evidence="5">
    <location>
        <begin position="42"/>
        <end position="55"/>
    </location>
</feature>
<keyword evidence="8" id="KW-1185">Reference proteome</keyword>
<dbReference type="InterPro" id="IPR027640">
    <property type="entry name" value="Kinesin-like_fam"/>
</dbReference>
<dbReference type="GO" id="GO:0007018">
    <property type="term" value="P:microtubule-based movement"/>
    <property type="evidence" value="ECO:0007669"/>
    <property type="project" value="InterPro"/>
</dbReference>
<dbReference type="Proteomes" id="UP000093000">
    <property type="component" value="Unassembled WGS sequence"/>
</dbReference>
<evidence type="ECO:0000256" key="4">
    <source>
        <dbReference type="SAM" id="Coils"/>
    </source>
</evidence>
<dbReference type="PRINTS" id="PR00380">
    <property type="entry name" value="KINESINHEAVY"/>
</dbReference>
<accession>A0A1C7N2L9</accession>
<keyword evidence="2 3" id="KW-0505">Motor protein</keyword>
<dbReference type="PANTHER" id="PTHR47968:SF75">
    <property type="entry name" value="CENTROMERE-ASSOCIATED PROTEIN E"/>
    <property type="match status" value="1"/>
</dbReference>
<evidence type="ECO:0000256" key="5">
    <source>
        <dbReference type="SAM" id="MobiDB-lite"/>
    </source>
</evidence>
<evidence type="ECO:0000259" key="6">
    <source>
        <dbReference type="PROSITE" id="PS50067"/>
    </source>
</evidence>
<feature type="binding site" evidence="3">
    <location>
        <begin position="185"/>
        <end position="192"/>
    </location>
    <ligand>
        <name>ATP</name>
        <dbReference type="ChEBI" id="CHEBI:30616"/>
    </ligand>
</feature>
<dbReference type="InterPro" id="IPR027417">
    <property type="entry name" value="P-loop_NTPase"/>
</dbReference>
<feature type="compositionally biased region" description="Low complexity" evidence="5">
    <location>
        <begin position="79"/>
        <end position="90"/>
    </location>
</feature>